<reference evidence="1 2" key="1">
    <citation type="submission" date="2018-06" db="EMBL/GenBank/DDBJ databases">
        <title>Comparative genomics of Brasilonema spp. strains.</title>
        <authorList>
            <person name="Alvarenga D.O."/>
            <person name="Fiore M.F."/>
            <person name="Varani A.M."/>
        </authorList>
    </citation>
    <scope>NUCLEOTIDE SEQUENCE [LARGE SCALE GENOMIC DNA]</scope>
    <source>
        <strain evidence="1 2">CENA114</strain>
    </source>
</reference>
<evidence type="ECO:0000313" key="1">
    <source>
        <dbReference type="EMBL" id="QDL09493.1"/>
    </source>
</evidence>
<dbReference type="Proteomes" id="UP000503129">
    <property type="component" value="Chromosome"/>
</dbReference>
<dbReference type="InterPro" id="IPR016084">
    <property type="entry name" value="Haem_Oase-like_multi-hlx"/>
</dbReference>
<name>A0A856ME65_9CYAN</name>
<dbReference type="Pfam" id="PF14518">
    <property type="entry name" value="Haem_oxygenas_2"/>
    <property type="match status" value="1"/>
</dbReference>
<sequence>MKEPAITLTSSRLNRDIELPPAVKAQEAAISSRTVAYCDEVLNRSRFFCLLKDYAITPAMMQYAFLQYYFWRDQLHQWFGLCIVKAGSCTDPDHKSAIMSLADHTFTDLQDDHSEMYVEFLHELGLSDTEIVAARRSAATTSYERSFFDEFGYGTDNFYEALAALSARELCVSIRNARLLQSYFDARGMKHPTWLSLHAELEVNHFQDSIRPVLTRYEGDSVKLSSVIKAVERGIDRHVQYFEDLLLEYESQANAV</sequence>
<dbReference type="KEGG" id="bsen:DP114_17730"/>
<dbReference type="AlphaFoldDB" id="A0A856ME65"/>
<keyword evidence="2" id="KW-1185">Reference proteome</keyword>
<organism evidence="1 2">
    <name type="scientific">Brasilonema sennae CENA114</name>
    <dbReference type="NCBI Taxonomy" id="415709"/>
    <lineage>
        <taxon>Bacteria</taxon>
        <taxon>Bacillati</taxon>
        <taxon>Cyanobacteriota</taxon>
        <taxon>Cyanophyceae</taxon>
        <taxon>Nostocales</taxon>
        <taxon>Scytonemataceae</taxon>
        <taxon>Brasilonema</taxon>
        <taxon>Bromeliae group (in: Brasilonema)</taxon>
    </lineage>
</organism>
<gene>
    <name evidence="1" type="ORF">DP114_17730</name>
</gene>
<dbReference type="EMBL" id="CP030118">
    <property type="protein sequence ID" value="QDL09493.1"/>
    <property type="molecule type" value="Genomic_DNA"/>
</dbReference>
<dbReference type="SUPFAM" id="SSF48613">
    <property type="entry name" value="Heme oxygenase-like"/>
    <property type="match status" value="1"/>
</dbReference>
<dbReference type="Gene3D" id="1.20.910.10">
    <property type="entry name" value="Heme oxygenase-like"/>
    <property type="match status" value="1"/>
</dbReference>
<dbReference type="RefSeq" id="WP_171976696.1">
    <property type="nucleotide sequence ID" value="NZ_CAWOXK010000001.1"/>
</dbReference>
<protein>
    <submittedName>
        <fullName evidence="1">Uncharacterized protein</fullName>
    </submittedName>
</protein>
<accession>A0A856ME65</accession>
<proteinExistence type="predicted"/>
<evidence type="ECO:0000313" key="2">
    <source>
        <dbReference type="Proteomes" id="UP000503129"/>
    </source>
</evidence>